<keyword evidence="2" id="KW-1185">Reference proteome</keyword>
<accession>A0ABS5TGK9</accession>
<evidence type="ECO:0008006" key="3">
    <source>
        <dbReference type="Google" id="ProtNLM"/>
    </source>
</evidence>
<comment type="caution">
    <text evidence="1">The sequence shown here is derived from an EMBL/GenBank/DDBJ whole genome shotgun (WGS) entry which is preliminary data.</text>
</comment>
<organism evidence="1 2">
    <name type="scientific">Kineosporia corallincola</name>
    <dbReference type="NCBI Taxonomy" id="2835133"/>
    <lineage>
        <taxon>Bacteria</taxon>
        <taxon>Bacillati</taxon>
        <taxon>Actinomycetota</taxon>
        <taxon>Actinomycetes</taxon>
        <taxon>Kineosporiales</taxon>
        <taxon>Kineosporiaceae</taxon>
        <taxon>Kineosporia</taxon>
    </lineage>
</organism>
<dbReference type="EMBL" id="JAHBAY010000005">
    <property type="protein sequence ID" value="MBT0770225.1"/>
    <property type="molecule type" value="Genomic_DNA"/>
</dbReference>
<evidence type="ECO:0000313" key="1">
    <source>
        <dbReference type="EMBL" id="MBT0770225.1"/>
    </source>
</evidence>
<proteinExistence type="predicted"/>
<name>A0ABS5TGK9_9ACTN</name>
<evidence type="ECO:0000313" key="2">
    <source>
        <dbReference type="Proteomes" id="UP001197247"/>
    </source>
</evidence>
<sequence>MEQTAWLTFEATQTCPVMENGVVARSGPPARLRHDERVRKVYLGLRPGGPAR</sequence>
<dbReference type="Proteomes" id="UP001197247">
    <property type="component" value="Unassembled WGS sequence"/>
</dbReference>
<reference evidence="1 2" key="1">
    <citation type="submission" date="2021-05" db="EMBL/GenBank/DDBJ databases">
        <title>Kineosporia and Streptomyces sp. nov. two new marine actinobacteria isolated from Coral.</title>
        <authorList>
            <person name="Buangrab K."/>
            <person name="Sutthacheep M."/>
            <person name="Yeemin T."/>
            <person name="Harunari E."/>
            <person name="Igarashi Y."/>
            <person name="Kanchanasin P."/>
            <person name="Tanasupawat S."/>
            <person name="Phongsopitanun W."/>
        </authorList>
    </citation>
    <scope>NUCLEOTIDE SEQUENCE [LARGE SCALE GENOMIC DNA]</scope>
    <source>
        <strain evidence="1 2">J2-2</strain>
    </source>
</reference>
<gene>
    <name evidence="1" type="ORF">KIH74_14890</name>
</gene>
<protein>
    <recommendedName>
        <fullName evidence="3">Branched-chain amino acid ATP-binding cassette transporter C-terminal domain-containing protein</fullName>
    </recommendedName>
</protein>